<dbReference type="EMBL" id="BAAAUV010000003">
    <property type="protein sequence ID" value="GAA3199300.1"/>
    <property type="molecule type" value="Genomic_DNA"/>
</dbReference>
<sequence>MTGPESGDPRILPFQASGGPTVLRIIVGAQLRRLREARGLSAEEAGDGIRASQSKISRIETGRIGFKERDVDDLLTLYGLHDEDEREALLVLARQANVPGWWHRYGDVLPNWFEIYIGLEEVATTIQGYDVQFIPGLLQTEDYARAVVSLWYADAPEDELNRRTKLRMRRQRLLTRPHGLDLHFVIDEAALRRPLGGHQVMRAQIRRLIEMANLPNLTLQVVPFEAARQAAAGCAFSILHFVQDGMTDLVYLEQITSALYLEKPADVAEHRRIMDGLSAAALDPAASVQALQAVHDELGRDS</sequence>
<accession>A0ABP6Q0T8</accession>
<reference evidence="3" key="1">
    <citation type="journal article" date="2019" name="Int. J. Syst. Evol. Microbiol.">
        <title>The Global Catalogue of Microorganisms (GCM) 10K type strain sequencing project: providing services to taxonomists for standard genome sequencing and annotation.</title>
        <authorList>
            <consortium name="The Broad Institute Genomics Platform"/>
            <consortium name="The Broad Institute Genome Sequencing Center for Infectious Disease"/>
            <person name="Wu L."/>
            <person name="Ma J."/>
        </authorList>
    </citation>
    <scope>NUCLEOTIDE SEQUENCE [LARGE SCALE GENOMIC DNA]</scope>
    <source>
        <strain evidence="3">JCM 9377</strain>
    </source>
</reference>
<dbReference type="PROSITE" id="PS50943">
    <property type="entry name" value="HTH_CROC1"/>
    <property type="match status" value="1"/>
</dbReference>
<dbReference type="InterPro" id="IPR001387">
    <property type="entry name" value="Cro/C1-type_HTH"/>
</dbReference>
<dbReference type="Gene3D" id="1.10.260.40">
    <property type="entry name" value="lambda repressor-like DNA-binding domains"/>
    <property type="match status" value="1"/>
</dbReference>
<dbReference type="CDD" id="cd00093">
    <property type="entry name" value="HTH_XRE"/>
    <property type="match status" value="1"/>
</dbReference>
<dbReference type="SMART" id="SM00530">
    <property type="entry name" value="HTH_XRE"/>
    <property type="match status" value="1"/>
</dbReference>
<feature type="domain" description="HTH cro/C1-type" evidence="1">
    <location>
        <begin position="31"/>
        <end position="86"/>
    </location>
</feature>
<keyword evidence="3" id="KW-1185">Reference proteome</keyword>
<dbReference type="Pfam" id="PF13560">
    <property type="entry name" value="HTH_31"/>
    <property type="match status" value="1"/>
</dbReference>
<evidence type="ECO:0000313" key="2">
    <source>
        <dbReference type="EMBL" id="GAA3199300.1"/>
    </source>
</evidence>
<evidence type="ECO:0000259" key="1">
    <source>
        <dbReference type="PROSITE" id="PS50943"/>
    </source>
</evidence>
<evidence type="ECO:0000313" key="3">
    <source>
        <dbReference type="Proteomes" id="UP001501237"/>
    </source>
</evidence>
<dbReference type="Pfam" id="PF19054">
    <property type="entry name" value="DUF5753"/>
    <property type="match status" value="1"/>
</dbReference>
<dbReference type="Proteomes" id="UP001501237">
    <property type="component" value="Unassembled WGS sequence"/>
</dbReference>
<protein>
    <submittedName>
        <fullName evidence="2">Helix-turn-helix transcriptional regulator</fullName>
    </submittedName>
</protein>
<comment type="caution">
    <text evidence="2">The sequence shown here is derived from an EMBL/GenBank/DDBJ whole genome shotgun (WGS) entry which is preliminary data.</text>
</comment>
<proteinExistence type="predicted"/>
<dbReference type="InterPro" id="IPR010982">
    <property type="entry name" value="Lambda_DNA-bd_dom_sf"/>
</dbReference>
<organism evidence="2 3">
    <name type="scientific">Actinocorallia longicatena</name>
    <dbReference type="NCBI Taxonomy" id="111803"/>
    <lineage>
        <taxon>Bacteria</taxon>
        <taxon>Bacillati</taxon>
        <taxon>Actinomycetota</taxon>
        <taxon>Actinomycetes</taxon>
        <taxon>Streptosporangiales</taxon>
        <taxon>Thermomonosporaceae</taxon>
        <taxon>Actinocorallia</taxon>
    </lineage>
</organism>
<dbReference type="RefSeq" id="WP_344822948.1">
    <property type="nucleotide sequence ID" value="NZ_BAAAUV010000003.1"/>
</dbReference>
<name>A0ABP6Q0T8_9ACTN</name>
<dbReference type="InterPro" id="IPR043917">
    <property type="entry name" value="DUF5753"/>
</dbReference>
<dbReference type="SUPFAM" id="SSF47413">
    <property type="entry name" value="lambda repressor-like DNA-binding domains"/>
    <property type="match status" value="1"/>
</dbReference>
<gene>
    <name evidence="2" type="ORF">GCM10010468_11420</name>
</gene>